<evidence type="ECO:0000313" key="2">
    <source>
        <dbReference type="Proteomes" id="UP001218188"/>
    </source>
</evidence>
<name>A0AAD6X993_9AGAR</name>
<dbReference type="EMBL" id="JARJCM010000017">
    <property type="protein sequence ID" value="KAJ7041377.1"/>
    <property type="molecule type" value="Genomic_DNA"/>
</dbReference>
<keyword evidence="2" id="KW-1185">Reference proteome</keyword>
<reference evidence="1" key="1">
    <citation type="submission" date="2023-03" db="EMBL/GenBank/DDBJ databases">
        <title>Massive genome expansion in bonnet fungi (Mycena s.s.) driven by repeated elements and novel gene families across ecological guilds.</title>
        <authorList>
            <consortium name="Lawrence Berkeley National Laboratory"/>
            <person name="Harder C.B."/>
            <person name="Miyauchi S."/>
            <person name="Viragh M."/>
            <person name="Kuo A."/>
            <person name="Thoen E."/>
            <person name="Andreopoulos B."/>
            <person name="Lu D."/>
            <person name="Skrede I."/>
            <person name="Drula E."/>
            <person name="Henrissat B."/>
            <person name="Morin E."/>
            <person name="Kohler A."/>
            <person name="Barry K."/>
            <person name="LaButti K."/>
            <person name="Morin E."/>
            <person name="Salamov A."/>
            <person name="Lipzen A."/>
            <person name="Mereny Z."/>
            <person name="Hegedus B."/>
            <person name="Baldrian P."/>
            <person name="Stursova M."/>
            <person name="Weitz H."/>
            <person name="Taylor A."/>
            <person name="Grigoriev I.V."/>
            <person name="Nagy L.G."/>
            <person name="Martin F."/>
            <person name="Kauserud H."/>
        </authorList>
    </citation>
    <scope>NUCLEOTIDE SEQUENCE</scope>
    <source>
        <strain evidence="1">CBHHK200</strain>
    </source>
</reference>
<organism evidence="1 2">
    <name type="scientific">Mycena alexandri</name>
    <dbReference type="NCBI Taxonomy" id="1745969"/>
    <lineage>
        <taxon>Eukaryota</taxon>
        <taxon>Fungi</taxon>
        <taxon>Dikarya</taxon>
        <taxon>Basidiomycota</taxon>
        <taxon>Agaricomycotina</taxon>
        <taxon>Agaricomycetes</taxon>
        <taxon>Agaricomycetidae</taxon>
        <taxon>Agaricales</taxon>
        <taxon>Marasmiineae</taxon>
        <taxon>Mycenaceae</taxon>
        <taxon>Mycena</taxon>
    </lineage>
</organism>
<evidence type="ECO:0000313" key="1">
    <source>
        <dbReference type="EMBL" id="KAJ7041377.1"/>
    </source>
</evidence>
<gene>
    <name evidence="1" type="ORF">C8F04DRAFT_1230430</name>
</gene>
<comment type="caution">
    <text evidence="1">The sequence shown here is derived from an EMBL/GenBank/DDBJ whole genome shotgun (WGS) entry which is preliminary data.</text>
</comment>
<proteinExistence type="predicted"/>
<accession>A0AAD6X993</accession>
<protein>
    <submittedName>
        <fullName evidence="1">Uncharacterized protein</fullName>
    </submittedName>
</protein>
<dbReference type="Proteomes" id="UP001218188">
    <property type="component" value="Unassembled WGS sequence"/>
</dbReference>
<sequence>MKNEERRTKLEQEEVHRLTQREEVEPKRKLTKVQVCCVQSGGAVQTEHGIDRAKLQYDAYNKYFDRGNPPRFEFRRGRENCTSFGIWWRNGEKLDKMTFTMKTIPRVRAQRLGGRAEFGQKVKFELDGTVILMIGTATICLSSITMNTIHKINKSLTFANKSAADMTTGVDPPRLCSAQTTALSGFTPLAVLCHSTTQLDLKLSYSELSCFNGSDHCHRQTSVPPLPYATSMPLDLPQRWQQPSSTFLLS</sequence>
<dbReference type="AlphaFoldDB" id="A0AAD6X993"/>